<gene>
    <name evidence="2" type="ORF">ETAA1_38370</name>
</gene>
<keyword evidence="1" id="KW-0812">Transmembrane</keyword>
<reference evidence="2 3" key="1">
    <citation type="submission" date="2019-02" db="EMBL/GenBank/DDBJ databases">
        <title>Deep-cultivation of Planctomycetes and their phenomic and genomic characterization uncovers novel biology.</title>
        <authorList>
            <person name="Wiegand S."/>
            <person name="Jogler M."/>
            <person name="Boedeker C."/>
            <person name="Pinto D."/>
            <person name="Vollmers J."/>
            <person name="Rivas-Marin E."/>
            <person name="Kohn T."/>
            <person name="Peeters S.H."/>
            <person name="Heuer A."/>
            <person name="Rast P."/>
            <person name="Oberbeckmann S."/>
            <person name="Bunk B."/>
            <person name="Jeske O."/>
            <person name="Meyerdierks A."/>
            <person name="Storesund J.E."/>
            <person name="Kallscheuer N."/>
            <person name="Luecker S."/>
            <person name="Lage O.M."/>
            <person name="Pohl T."/>
            <person name="Merkel B.J."/>
            <person name="Hornburger P."/>
            <person name="Mueller R.-W."/>
            <person name="Bruemmer F."/>
            <person name="Labrenz M."/>
            <person name="Spormann A.M."/>
            <person name="Op den Camp H."/>
            <person name="Overmann J."/>
            <person name="Amann R."/>
            <person name="Jetten M.S.M."/>
            <person name="Mascher T."/>
            <person name="Medema M.H."/>
            <person name="Devos D.P."/>
            <person name="Kaster A.-K."/>
            <person name="Ovreas L."/>
            <person name="Rohde M."/>
            <person name="Galperin M.Y."/>
            <person name="Jogler C."/>
        </authorList>
    </citation>
    <scope>NUCLEOTIDE SEQUENCE [LARGE SCALE GENOMIC DNA]</scope>
    <source>
        <strain evidence="2 3">ETA_A1</strain>
    </source>
</reference>
<dbReference type="AlphaFoldDB" id="A0A517XWL9"/>
<dbReference type="EMBL" id="CP036273">
    <property type="protein sequence ID" value="QDU21864.1"/>
    <property type="molecule type" value="Genomic_DNA"/>
</dbReference>
<protein>
    <submittedName>
        <fullName evidence="2">Uncharacterized protein</fullName>
    </submittedName>
</protein>
<name>A0A517XWL9_9BACT</name>
<keyword evidence="1" id="KW-0472">Membrane</keyword>
<evidence type="ECO:0000313" key="2">
    <source>
        <dbReference type="EMBL" id="QDU21864.1"/>
    </source>
</evidence>
<evidence type="ECO:0000313" key="3">
    <source>
        <dbReference type="Proteomes" id="UP000319576"/>
    </source>
</evidence>
<feature type="transmembrane region" description="Helical" evidence="1">
    <location>
        <begin position="6"/>
        <end position="23"/>
    </location>
</feature>
<proteinExistence type="predicted"/>
<dbReference type="Proteomes" id="UP000319576">
    <property type="component" value="Chromosome"/>
</dbReference>
<organism evidence="2 3">
    <name type="scientific">Urbifossiella limnaea</name>
    <dbReference type="NCBI Taxonomy" id="2528023"/>
    <lineage>
        <taxon>Bacteria</taxon>
        <taxon>Pseudomonadati</taxon>
        <taxon>Planctomycetota</taxon>
        <taxon>Planctomycetia</taxon>
        <taxon>Gemmatales</taxon>
        <taxon>Gemmataceae</taxon>
        <taxon>Urbifossiella</taxon>
    </lineage>
</organism>
<keyword evidence="1" id="KW-1133">Transmembrane helix</keyword>
<evidence type="ECO:0000256" key="1">
    <source>
        <dbReference type="SAM" id="Phobius"/>
    </source>
</evidence>
<dbReference type="KEGG" id="uli:ETAA1_38370"/>
<accession>A0A517XWL9</accession>
<keyword evidence="3" id="KW-1185">Reference proteome</keyword>
<sequence length="63" mass="6902">MIEVIALVVSLIAAAIALVGPYLENLRTGRLRMFYPQDIYFMPHPGIGYTAQAIHGVRLTDSG</sequence>